<evidence type="ECO:0000256" key="1">
    <source>
        <dbReference type="SAM" id="MobiDB-lite"/>
    </source>
</evidence>
<organism evidence="2">
    <name type="scientific">viral metagenome</name>
    <dbReference type="NCBI Taxonomy" id="1070528"/>
    <lineage>
        <taxon>unclassified sequences</taxon>
        <taxon>metagenomes</taxon>
        <taxon>organismal metagenomes</taxon>
    </lineage>
</organism>
<dbReference type="AlphaFoldDB" id="A0A6C0CJU0"/>
<reference evidence="2" key="1">
    <citation type="journal article" date="2020" name="Nature">
        <title>Giant virus diversity and host interactions through global metagenomics.</title>
        <authorList>
            <person name="Schulz F."/>
            <person name="Roux S."/>
            <person name="Paez-Espino D."/>
            <person name="Jungbluth S."/>
            <person name="Walsh D.A."/>
            <person name="Denef V.J."/>
            <person name="McMahon K.D."/>
            <person name="Konstantinidis K.T."/>
            <person name="Eloe-Fadrosh E.A."/>
            <person name="Kyrpides N.C."/>
            <person name="Woyke T."/>
        </authorList>
    </citation>
    <scope>NUCLEOTIDE SEQUENCE</scope>
    <source>
        <strain evidence="2">GVMAG-M-3300021185-45</strain>
    </source>
</reference>
<sequence>MSKPVNFSYSNTLTSTQQPLVKQKGTTNNNGTTMAPSSNGVMSGFSRSNVNVGHIGVGESAREDLYDYNLDFRGPFGKAYPMKHWRRQLSMNGKSGRSKALVSLSERPGGTVFRGYKSDGTNCYCDIDGNNIYITFDNKFLQSTSKSIKPQTPSTLADTNSNKINNNGAIQIGEIGTPNSYQIQTGVYETKPLCYSKEKDARKRIRSVTKLSKSYFSSTKQYLKNKGNLFEQKLSTNNISGNDYTNKNIGDRSTQFSTNNCTNPYQTGRNCNNVTYYNPNNTQYAKQGAVDSSTRLLKLNLDTITKNGNSFRSAWGDAAANAGHYQGASFNPTFIKTKYTRPLAWRRMGDRSSCKGCSGPSQTLSSFWTAVR</sequence>
<name>A0A6C0CJU0_9ZZZZ</name>
<dbReference type="EMBL" id="MN739423">
    <property type="protein sequence ID" value="QHT04150.1"/>
    <property type="molecule type" value="Genomic_DNA"/>
</dbReference>
<protein>
    <submittedName>
        <fullName evidence="2">Uncharacterized protein</fullName>
    </submittedName>
</protein>
<feature type="region of interest" description="Disordered" evidence="1">
    <location>
        <begin position="1"/>
        <end position="42"/>
    </location>
</feature>
<feature type="compositionally biased region" description="Polar residues" evidence="1">
    <location>
        <begin position="1"/>
        <end position="20"/>
    </location>
</feature>
<proteinExistence type="predicted"/>
<evidence type="ECO:0000313" key="2">
    <source>
        <dbReference type="EMBL" id="QHT04150.1"/>
    </source>
</evidence>
<accession>A0A6C0CJU0</accession>